<dbReference type="Proteomes" id="UP001642484">
    <property type="component" value="Unassembled WGS sequence"/>
</dbReference>
<protein>
    <submittedName>
        <fullName evidence="1">Uncharacterized protein</fullName>
    </submittedName>
</protein>
<keyword evidence="2" id="KW-1185">Reference proteome</keyword>
<gene>
    <name evidence="1" type="ORF">CCMP2556_LOCUS29935</name>
</gene>
<reference evidence="1 2" key="1">
    <citation type="submission" date="2024-02" db="EMBL/GenBank/DDBJ databases">
        <authorList>
            <person name="Chen Y."/>
            <person name="Shah S."/>
            <person name="Dougan E. K."/>
            <person name="Thang M."/>
            <person name="Chan C."/>
        </authorList>
    </citation>
    <scope>NUCLEOTIDE SEQUENCE [LARGE SCALE GENOMIC DNA]</scope>
</reference>
<comment type="caution">
    <text evidence="1">The sequence shown here is derived from an EMBL/GenBank/DDBJ whole genome shotgun (WGS) entry which is preliminary data.</text>
</comment>
<dbReference type="EMBL" id="CAXAMN010021562">
    <property type="protein sequence ID" value="CAK9060836.1"/>
    <property type="molecule type" value="Genomic_DNA"/>
</dbReference>
<sequence length="124" mass="13912">MAIAVEAAESQTLDVPVKGSCCKEYFPDDLPSQLEGVMSPEAYSRVMAEQTKNQRAYWSGPDTLLLTPLTLGVYLCAKTYWHERKMNKILAEHPDIPHNKVKIRYESRSAGDSSYDVIAITIFA</sequence>
<evidence type="ECO:0000313" key="1">
    <source>
        <dbReference type="EMBL" id="CAK9060836.1"/>
    </source>
</evidence>
<accession>A0ABP0NB02</accession>
<name>A0ABP0NB02_9DINO</name>
<proteinExistence type="predicted"/>
<evidence type="ECO:0000313" key="2">
    <source>
        <dbReference type="Proteomes" id="UP001642484"/>
    </source>
</evidence>
<organism evidence="1 2">
    <name type="scientific">Durusdinium trenchii</name>
    <dbReference type="NCBI Taxonomy" id="1381693"/>
    <lineage>
        <taxon>Eukaryota</taxon>
        <taxon>Sar</taxon>
        <taxon>Alveolata</taxon>
        <taxon>Dinophyceae</taxon>
        <taxon>Suessiales</taxon>
        <taxon>Symbiodiniaceae</taxon>
        <taxon>Durusdinium</taxon>
    </lineage>
</organism>